<sequence>MSTQQSLDALAHERASHANTRRLFLGLTIVSAVGMALLWAKPHQIDLHINPDLRAGDQVMVNNGSAPVPNPNVYSFAYYVWQQINRWQSDGGVDYGAQIYNFQSYLTPRCQAQLKGDLEARGRSGELRMRTRQITEIPGLGFQDNRVLGEGPAAWNVLLDMQVMETFRGQAVKDTYVRYPIRVVRFDVDRERNPFRLAVDCFGSNKPARIDVKDSAVSGATAAGVAPALLPGLSDQPASALVQQPTNAAGAPGQPASAAPKQ</sequence>
<dbReference type="Pfam" id="PF11444">
    <property type="entry name" value="DUF2895"/>
    <property type="match status" value="1"/>
</dbReference>
<evidence type="ECO:0000313" key="4">
    <source>
        <dbReference type="EMBL" id="OAD41695.1"/>
    </source>
</evidence>
<proteinExistence type="predicted"/>
<evidence type="ECO:0000313" key="3">
    <source>
        <dbReference type="EMBL" id="AOW13410.1"/>
    </source>
</evidence>
<dbReference type="KEGG" id="hyl:LPB072_11650"/>
<dbReference type="NCBIfam" id="TIGR03746">
    <property type="entry name" value="conj_TIGR03746"/>
    <property type="match status" value="1"/>
</dbReference>
<feature type="transmembrane region" description="Helical" evidence="2">
    <location>
        <begin position="23"/>
        <end position="40"/>
    </location>
</feature>
<keyword evidence="2" id="KW-0472">Membrane</keyword>
<dbReference type="EMBL" id="CP017476">
    <property type="protein sequence ID" value="AOW13410.1"/>
    <property type="molecule type" value="Genomic_DNA"/>
</dbReference>
<dbReference type="RefSeq" id="WP_066089797.1">
    <property type="nucleotide sequence ID" value="NZ_CP017476.1"/>
</dbReference>
<keyword evidence="5" id="KW-1185">Reference proteome</keyword>
<dbReference type="EMBL" id="LVWD01000013">
    <property type="protein sequence ID" value="OAD41695.1"/>
    <property type="molecule type" value="Genomic_DNA"/>
</dbReference>
<dbReference type="Proteomes" id="UP000185680">
    <property type="component" value="Chromosome"/>
</dbReference>
<dbReference type="InterPro" id="IPR021548">
    <property type="entry name" value="DUF2895"/>
</dbReference>
<evidence type="ECO:0000256" key="1">
    <source>
        <dbReference type="SAM" id="MobiDB-lite"/>
    </source>
</evidence>
<protein>
    <submittedName>
        <fullName evidence="3">Integrating conjugative element protein</fullName>
    </submittedName>
</protein>
<feature type="region of interest" description="Disordered" evidence="1">
    <location>
        <begin position="236"/>
        <end position="262"/>
    </location>
</feature>
<evidence type="ECO:0000313" key="6">
    <source>
        <dbReference type="Proteomes" id="UP000185680"/>
    </source>
</evidence>
<evidence type="ECO:0000313" key="5">
    <source>
        <dbReference type="Proteomes" id="UP000185657"/>
    </source>
</evidence>
<accession>A0A167HSY8</accession>
<keyword evidence="2" id="KW-0812">Transmembrane</keyword>
<dbReference type="AlphaFoldDB" id="A0A167HSY8"/>
<keyword evidence="2" id="KW-1133">Transmembrane helix</keyword>
<gene>
    <name evidence="3" type="ORF">LPB072_11650</name>
    <name evidence="4" type="ORF">LPB72_10270</name>
</gene>
<dbReference type="OrthoDB" id="8558441at2"/>
<evidence type="ECO:0000256" key="2">
    <source>
        <dbReference type="SAM" id="Phobius"/>
    </source>
</evidence>
<feature type="compositionally biased region" description="Low complexity" evidence="1">
    <location>
        <begin position="248"/>
        <end position="262"/>
    </location>
</feature>
<name>A0A167HSY8_9BURK</name>
<dbReference type="STRING" id="1763535.LPB072_11650"/>
<organism evidence="3 6">
    <name type="scientific">Hydrogenophaga crassostreae</name>
    <dbReference type="NCBI Taxonomy" id="1763535"/>
    <lineage>
        <taxon>Bacteria</taxon>
        <taxon>Pseudomonadati</taxon>
        <taxon>Pseudomonadota</taxon>
        <taxon>Betaproteobacteria</taxon>
        <taxon>Burkholderiales</taxon>
        <taxon>Comamonadaceae</taxon>
        <taxon>Hydrogenophaga</taxon>
    </lineage>
</organism>
<reference evidence="4 5" key="1">
    <citation type="submission" date="2016-02" db="EMBL/GenBank/DDBJ databases">
        <title>Draft genome sequence of Hydrogenophaga sp. LPB0072.</title>
        <authorList>
            <person name="Shin S.-K."/>
            <person name="Yi H."/>
        </authorList>
    </citation>
    <scope>NUCLEOTIDE SEQUENCE [LARGE SCALE GENOMIC DNA]</scope>
    <source>
        <strain evidence="4 5">LPB0072</strain>
    </source>
</reference>
<reference evidence="3 6" key="2">
    <citation type="submission" date="2016-10" db="EMBL/GenBank/DDBJ databases">
        <title>Hydorgenophaga sp. LPB0072 isolated from gastropod.</title>
        <authorList>
            <person name="Kim E."/>
            <person name="Yi H."/>
        </authorList>
    </citation>
    <scope>NUCLEOTIDE SEQUENCE [LARGE SCALE GENOMIC DNA]</scope>
    <source>
        <strain evidence="3 6">LPB0072</strain>
    </source>
</reference>
<dbReference type="Proteomes" id="UP000185657">
    <property type="component" value="Unassembled WGS sequence"/>
</dbReference>